<dbReference type="EMBL" id="CP115300">
    <property type="protein sequence ID" value="WBO66279.1"/>
    <property type="molecule type" value="Genomic_DNA"/>
</dbReference>
<proteinExistence type="predicted"/>
<accession>A0ABY7P6T3</accession>
<evidence type="ECO:0000313" key="2">
    <source>
        <dbReference type="Proteomes" id="UP001212326"/>
    </source>
</evidence>
<sequence>MTTAIERTAPAPLVRVERGLPSDDELAALTVALLSRAMIAGPGTPAAPPVPLWDRPERHASYRPIGWRR</sequence>
<protein>
    <submittedName>
        <fullName evidence="1">Acyl-CoA carboxylase subunit epsilon</fullName>
    </submittedName>
</protein>
<dbReference type="Proteomes" id="UP001212326">
    <property type="component" value="Chromosome"/>
</dbReference>
<evidence type="ECO:0000313" key="1">
    <source>
        <dbReference type="EMBL" id="WBO66279.1"/>
    </source>
</evidence>
<name>A0ABY7P6T3_9ACTN</name>
<organism evidence="1 2">
    <name type="scientific">Streptomyces camelliae</name>
    <dbReference type="NCBI Taxonomy" id="3004093"/>
    <lineage>
        <taxon>Bacteria</taxon>
        <taxon>Bacillati</taxon>
        <taxon>Actinomycetota</taxon>
        <taxon>Actinomycetes</taxon>
        <taxon>Kitasatosporales</taxon>
        <taxon>Streptomycetaceae</taxon>
        <taxon>Streptomyces</taxon>
    </lineage>
</organism>
<gene>
    <name evidence="1" type="ORF">O1G22_27450</name>
</gene>
<dbReference type="RefSeq" id="WP_225096438.1">
    <property type="nucleotide sequence ID" value="NZ_CP115300.1"/>
</dbReference>
<keyword evidence="2" id="KW-1185">Reference proteome</keyword>
<dbReference type="Pfam" id="PF13822">
    <property type="entry name" value="ACC_epsilon"/>
    <property type="match status" value="1"/>
</dbReference>
<dbReference type="InterPro" id="IPR032716">
    <property type="entry name" value="ACC_epsilon"/>
</dbReference>
<reference evidence="1 2" key="1">
    <citation type="submission" date="2022-12" db="EMBL/GenBank/DDBJ databases">
        <authorList>
            <person name="Mo P."/>
        </authorList>
    </citation>
    <scope>NUCLEOTIDE SEQUENCE [LARGE SCALE GENOMIC DNA]</scope>
    <source>
        <strain evidence="1 2">HUAS 2-6</strain>
    </source>
</reference>